<keyword evidence="1" id="KW-0732">Signal</keyword>
<evidence type="ECO:0000256" key="1">
    <source>
        <dbReference type="SAM" id="SignalP"/>
    </source>
</evidence>
<evidence type="ECO:0000313" key="3">
    <source>
        <dbReference type="Proteomes" id="UP000822688"/>
    </source>
</evidence>
<feature type="chain" id="PRO_5035832386" description="Secreted protein" evidence="1">
    <location>
        <begin position="27"/>
        <end position="95"/>
    </location>
</feature>
<comment type="caution">
    <text evidence="2">The sequence shown here is derived from an EMBL/GenBank/DDBJ whole genome shotgun (WGS) entry which is preliminary data.</text>
</comment>
<dbReference type="AlphaFoldDB" id="A0A8T0G7U4"/>
<protein>
    <recommendedName>
        <fullName evidence="4">Secreted protein</fullName>
    </recommendedName>
</protein>
<organism evidence="2 3">
    <name type="scientific">Ceratodon purpureus</name>
    <name type="common">Fire moss</name>
    <name type="synonym">Dicranum purpureum</name>
    <dbReference type="NCBI Taxonomy" id="3225"/>
    <lineage>
        <taxon>Eukaryota</taxon>
        <taxon>Viridiplantae</taxon>
        <taxon>Streptophyta</taxon>
        <taxon>Embryophyta</taxon>
        <taxon>Bryophyta</taxon>
        <taxon>Bryophytina</taxon>
        <taxon>Bryopsida</taxon>
        <taxon>Dicranidae</taxon>
        <taxon>Pseudoditrichales</taxon>
        <taxon>Ditrichaceae</taxon>
        <taxon>Ceratodon</taxon>
    </lineage>
</organism>
<dbReference type="Proteomes" id="UP000822688">
    <property type="component" value="Chromosome 12"/>
</dbReference>
<proteinExistence type="predicted"/>
<sequence>MYLGCRWWRFWVVVVEFGDAMMMAEARLWRCLREEVLAVCGRLLFATPPPLLAGRSDRGSVGVQAVGRFAGRGWLLCEVLGRGSSGRVKVWFCGG</sequence>
<accession>A0A8T0G7U4</accession>
<reference evidence="2" key="1">
    <citation type="submission" date="2020-06" db="EMBL/GenBank/DDBJ databases">
        <title>WGS assembly of Ceratodon purpureus strain R40.</title>
        <authorList>
            <person name="Carey S.B."/>
            <person name="Jenkins J."/>
            <person name="Shu S."/>
            <person name="Lovell J.T."/>
            <person name="Sreedasyam A."/>
            <person name="Maumus F."/>
            <person name="Tiley G.P."/>
            <person name="Fernandez-Pozo N."/>
            <person name="Barry K."/>
            <person name="Chen C."/>
            <person name="Wang M."/>
            <person name="Lipzen A."/>
            <person name="Daum C."/>
            <person name="Saski C.A."/>
            <person name="Payton A.C."/>
            <person name="Mcbreen J.C."/>
            <person name="Conrad R.E."/>
            <person name="Kollar L.M."/>
            <person name="Olsson S."/>
            <person name="Huttunen S."/>
            <person name="Landis J.B."/>
            <person name="Wickett N.J."/>
            <person name="Johnson M.G."/>
            <person name="Rensing S.A."/>
            <person name="Grimwood J."/>
            <person name="Schmutz J."/>
            <person name="Mcdaniel S.F."/>
        </authorList>
    </citation>
    <scope>NUCLEOTIDE SEQUENCE</scope>
    <source>
        <strain evidence="2">R40</strain>
    </source>
</reference>
<evidence type="ECO:0000313" key="2">
    <source>
        <dbReference type="EMBL" id="KAG0555051.1"/>
    </source>
</evidence>
<keyword evidence="3" id="KW-1185">Reference proteome</keyword>
<evidence type="ECO:0008006" key="4">
    <source>
        <dbReference type="Google" id="ProtNLM"/>
    </source>
</evidence>
<dbReference type="EMBL" id="CM026433">
    <property type="protein sequence ID" value="KAG0555051.1"/>
    <property type="molecule type" value="Genomic_DNA"/>
</dbReference>
<gene>
    <name evidence="2" type="ORF">KC19_12G140300</name>
</gene>
<name>A0A8T0G7U4_CERPU</name>
<feature type="signal peptide" evidence="1">
    <location>
        <begin position="1"/>
        <end position="26"/>
    </location>
</feature>